<dbReference type="RefSeq" id="WP_349661409.1">
    <property type="nucleotide sequence ID" value="NZ_JBEGDG010000020.1"/>
</dbReference>
<sequence>MKNWLVIGGTGMLKDVSLWLIQQGNYVTVIGRQQKKMQNLIDEVKNDSKLSPILVDYTNYNHFKLALTESQQKNRTFDYIIAWVHGSDKRVWESLLEAIPTTKNIILYHIKGSSSFIKNDGIKSYLLPNIVYREVQLGFVIEKNNSSRWLTNSEIAQGIIDAIKQEIPEKHVGVFEPWNLRP</sequence>
<dbReference type="Proteomes" id="UP001478862">
    <property type="component" value="Unassembled WGS sequence"/>
</dbReference>
<keyword evidence="2" id="KW-1185">Reference proteome</keyword>
<protein>
    <submittedName>
        <fullName evidence="1">Short-chain dehydrogenase</fullName>
    </submittedName>
</protein>
<evidence type="ECO:0000313" key="2">
    <source>
        <dbReference type="Proteomes" id="UP001478862"/>
    </source>
</evidence>
<accession>A0ABV1MWZ0</accession>
<dbReference type="SUPFAM" id="SSF51735">
    <property type="entry name" value="NAD(P)-binding Rossmann-fold domains"/>
    <property type="match status" value="1"/>
</dbReference>
<gene>
    <name evidence="1" type="ORF">ABNX05_20575</name>
</gene>
<reference evidence="1 2" key="1">
    <citation type="submission" date="2024-06" db="EMBL/GenBank/DDBJ databases">
        <title>Lysinibacillus zambalefons sp. nov., a Novel Firmicute Isolated from the Poon Bato Zambales Hyperalkaline Spring.</title>
        <authorList>
            <person name="Aja J.A."/>
            <person name="Lazaro J.E.H."/>
            <person name="Llorin L.D."/>
            <person name="Lim K.R."/>
            <person name="Teodosio J."/>
            <person name="Dalisay D.S."/>
        </authorList>
    </citation>
    <scope>NUCLEOTIDE SEQUENCE [LARGE SCALE GENOMIC DNA]</scope>
    <source>
        <strain evidence="1 2">M3</strain>
    </source>
</reference>
<dbReference type="EMBL" id="JBEGDG010000020">
    <property type="protein sequence ID" value="MEQ6357028.1"/>
    <property type="molecule type" value="Genomic_DNA"/>
</dbReference>
<evidence type="ECO:0000313" key="1">
    <source>
        <dbReference type="EMBL" id="MEQ6357028.1"/>
    </source>
</evidence>
<organism evidence="1 2">
    <name type="scientific">Lysinibacillus zambalensis</name>
    <dbReference type="NCBI Taxonomy" id="3160866"/>
    <lineage>
        <taxon>Bacteria</taxon>
        <taxon>Bacillati</taxon>
        <taxon>Bacillota</taxon>
        <taxon>Bacilli</taxon>
        <taxon>Bacillales</taxon>
        <taxon>Bacillaceae</taxon>
        <taxon>Lysinibacillus</taxon>
    </lineage>
</organism>
<name>A0ABV1MWZ0_9BACI</name>
<dbReference type="Gene3D" id="3.40.50.720">
    <property type="entry name" value="NAD(P)-binding Rossmann-like Domain"/>
    <property type="match status" value="1"/>
</dbReference>
<dbReference type="InterPro" id="IPR036291">
    <property type="entry name" value="NAD(P)-bd_dom_sf"/>
</dbReference>
<dbReference type="NCBIfam" id="NF006168">
    <property type="entry name" value="PRK08309.1"/>
    <property type="match status" value="1"/>
</dbReference>
<comment type="caution">
    <text evidence="1">The sequence shown here is derived from an EMBL/GenBank/DDBJ whole genome shotgun (WGS) entry which is preliminary data.</text>
</comment>
<proteinExistence type="predicted"/>